<dbReference type="EMBL" id="CM047902">
    <property type="protein sequence ID" value="KAJ0095121.1"/>
    <property type="molecule type" value="Genomic_DNA"/>
</dbReference>
<protein>
    <submittedName>
        <fullName evidence="1">Uncharacterized protein</fullName>
    </submittedName>
</protein>
<name>A0ACC1B893_9ROSI</name>
<gene>
    <name evidence="1" type="ORF">Patl1_16292</name>
</gene>
<dbReference type="Proteomes" id="UP001164250">
    <property type="component" value="Chromosome 6"/>
</dbReference>
<comment type="caution">
    <text evidence="1">The sequence shown here is derived from an EMBL/GenBank/DDBJ whole genome shotgun (WGS) entry which is preliminary data.</text>
</comment>
<evidence type="ECO:0000313" key="1">
    <source>
        <dbReference type="EMBL" id="KAJ0095121.1"/>
    </source>
</evidence>
<proteinExistence type="predicted"/>
<keyword evidence="2" id="KW-1185">Reference proteome</keyword>
<organism evidence="1 2">
    <name type="scientific">Pistacia atlantica</name>
    <dbReference type="NCBI Taxonomy" id="434234"/>
    <lineage>
        <taxon>Eukaryota</taxon>
        <taxon>Viridiplantae</taxon>
        <taxon>Streptophyta</taxon>
        <taxon>Embryophyta</taxon>
        <taxon>Tracheophyta</taxon>
        <taxon>Spermatophyta</taxon>
        <taxon>Magnoliopsida</taxon>
        <taxon>eudicotyledons</taxon>
        <taxon>Gunneridae</taxon>
        <taxon>Pentapetalae</taxon>
        <taxon>rosids</taxon>
        <taxon>malvids</taxon>
        <taxon>Sapindales</taxon>
        <taxon>Anacardiaceae</taxon>
        <taxon>Pistacia</taxon>
    </lineage>
</organism>
<reference evidence="2" key="1">
    <citation type="journal article" date="2023" name="G3 (Bethesda)">
        <title>Genome assembly and association tests identify interacting loci associated with vigor, precocity, and sex in interspecific pistachio rootstocks.</title>
        <authorList>
            <person name="Palmer W."/>
            <person name="Jacygrad E."/>
            <person name="Sagayaradj S."/>
            <person name="Cavanaugh K."/>
            <person name="Han R."/>
            <person name="Bertier L."/>
            <person name="Beede B."/>
            <person name="Kafkas S."/>
            <person name="Golino D."/>
            <person name="Preece J."/>
            <person name="Michelmore R."/>
        </authorList>
    </citation>
    <scope>NUCLEOTIDE SEQUENCE [LARGE SCALE GENOMIC DNA]</scope>
</reference>
<evidence type="ECO:0000313" key="2">
    <source>
        <dbReference type="Proteomes" id="UP001164250"/>
    </source>
</evidence>
<sequence length="110" mass="12053">MSSIPLEKLLSERSTYVSEPPENLCPYLKNPDLFDPLAYLSGDQAHPNPVIRWLTDKSSSCIGLGVVLKNSGISPSIATPAKNIRERDGNSDSHLGIEDRFKGLNDRSTV</sequence>
<accession>A0ACC1B893</accession>